<gene>
    <name evidence="2" type="ORF">SAMN05443245_7284</name>
</gene>
<accession>A0A1H1JVH8</accession>
<organism evidence="2 3">
    <name type="scientific">Paraburkholderia fungorum</name>
    <dbReference type="NCBI Taxonomy" id="134537"/>
    <lineage>
        <taxon>Bacteria</taxon>
        <taxon>Pseudomonadati</taxon>
        <taxon>Pseudomonadota</taxon>
        <taxon>Betaproteobacteria</taxon>
        <taxon>Burkholderiales</taxon>
        <taxon>Burkholderiaceae</taxon>
        <taxon>Paraburkholderia</taxon>
    </lineage>
</organism>
<proteinExistence type="predicted"/>
<sequence length="199" mass="21813">MIGLTKSNNLSALIFSSALVVMSGITLGASSDTIDAAVPKLGGGNIEFAIPSALRPTVGLGFFTLSTDLPGFPHPDYSGTQARSVFLIVRTRPPYGTLATDILSGRQANLKELPEQDGYRVFIEHVPGATVTIRHYLFYDEHHNPVVVSDPGEWSRSYGLEHAFGEGYEIKAIINKEYGVDFKKIDKDTMNFFASMIRR</sequence>
<feature type="signal peptide" evidence="1">
    <location>
        <begin position="1"/>
        <end position="28"/>
    </location>
</feature>
<reference evidence="3" key="1">
    <citation type="submission" date="2016-10" db="EMBL/GenBank/DDBJ databases">
        <authorList>
            <person name="Varghese N."/>
        </authorList>
    </citation>
    <scope>NUCLEOTIDE SEQUENCE [LARGE SCALE GENOMIC DNA]</scope>
    <source>
        <strain evidence="3">GAS106B</strain>
    </source>
</reference>
<protein>
    <submittedName>
        <fullName evidence="2">Uncharacterized protein</fullName>
    </submittedName>
</protein>
<dbReference type="Proteomes" id="UP000183487">
    <property type="component" value="Unassembled WGS sequence"/>
</dbReference>
<dbReference type="EMBL" id="FNKP01000004">
    <property type="protein sequence ID" value="SDR53842.1"/>
    <property type="molecule type" value="Genomic_DNA"/>
</dbReference>
<keyword evidence="1" id="KW-0732">Signal</keyword>
<dbReference type="RefSeq" id="WP_143026492.1">
    <property type="nucleotide sequence ID" value="NZ_FNKP01000004.1"/>
</dbReference>
<evidence type="ECO:0000256" key="1">
    <source>
        <dbReference type="SAM" id="SignalP"/>
    </source>
</evidence>
<evidence type="ECO:0000313" key="2">
    <source>
        <dbReference type="EMBL" id="SDR53842.1"/>
    </source>
</evidence>
<dbReference type="OrthoDB" id="9133500at2"/>
<feature type="chain" id="PRO_5010384184" evidence="1">
    <location>
        <begin position="29"/>
        <end position="199"/>
    </location>
</feature>
<keyword evidence="3" id="KW-1185">Reference proteome</keyword>
<evidence type="ECO:0000313" key="3">
    <source>
        <dbReference type="Proteomes" id="UP000183487"/>
    </source>
</evidence>
<dbReference type="AlphaFoldDB" id="A0A1H1JVH8"/>
<name>A0A1H1JVH8_9BURK</name>